<dbReference type="EMBL" id="CP024785">
    <property type="protein sequence ID" value="AUB38281.1"/>
    <property type="molecule type" value="Genomic_DNA"/>
</dbReference>
<name>A0A2K8SS85_9NOSO</name>
<evidence type="ECO:0000313" key="1">
    <source>
        <dbReference type="EMBL" id="AUB38281.1"/>
    </source>
</evidence>
<dbReference type="AlphaFoldDB" id="A0A2K8SS85"/>
<gene>
    <name evidence="1" type="ORF">COO91_04246</name>
</gene>
<sequence length="69" mass="7640">MIDLSAIALPTPKANAPRLLFSIQSCRHNFVQGEKHLHFLRYKILSKGNTHPLSPVATLGVSIKMIQSC</sequence>
<protein>
    <submittedName>
        <fullName evidence="1">Uncharacterized protein</fullName>
    </submittedName>
</protein>
<keyword evidence="2" id="KW-1185">Reference proteome</keyword>
<dbReference type="Proteomes" id="UP000232003">
    <property type="component" value="Chromosome"/>
</dbReference>
<organism evidence="1 2">
    <name type="scientific">Nostoc flagelliforme CCNUN1</name>
    <dbReference type="NCBI Taxonomy" id="2038116"/>
    <lineage>
        <taxon>Bacteria</taxon>
        <taxon>Bacillati</taxon>
        <taxon>Cyanobacteriota</taxon>
        <taxon>Cyanophyceae</taxon>
        <taxon>Nostocales</taxon>
        <taxon>Nostocaceae</taxon>
        <taxon>Nostoc</taxon>
    </lineage>
</organism>
<proteinExistence type="predicted"/>
<evidence type="ECO:0000313" key="2">
    <source>
        <dbReference type="Proteomes" id="UP000232003"/>
    </source>
</evidence>
<dbReference type="KEGG" id="nfl:COO91_04246"/>
<reference evidence="1 2" key="1">
    <citation type="submission" date="2017-11" db="EMBL/GenBank/DDBJ databases">
        <title>Complete genome of a free-living desiccation-tolerant cyanobacterium and its photosynthetic adaptation to extreme terrestrial habitat.</title>
        <authorList>
            <person name="Shang J."/>
        </authorList>
    </citation>
    <scope>NUCLEOTIDE SEQUENCE [LARGE SCALE GENOMIC DNA]</scope>
    <source>
        <strain evidence="1 2">CCNUN1</strain>
    </source>
</reference>
<accession>A0A2K8SS85</accession>